<evidence type="ECO:0000313" key="1">
    <source>
        <dbReference type="EMBL" id="KAK6634428.1"/>
    </source>
</evidence>
<reference evidence="1 2" key="1">
    <citation type="submission" date="2023-10" db="EMBL/GenBank/DDBJ databases">
        <title>Genomes of two closely related lineages of the louse Polyplax serrata with different host specificities.</title>
        <authorList>
            <person name="Martinu J."/>
            <person name="Tarabai H."/>
            <person name="Stefka J."/>
            <person name="Hypsa V."/>
        </authorList>
    </citation>
    <scope>NUCLEOTIDE SEQUENCE [LARGE SCALE GENOMIC DNA]</scope>
    <source>
        <strain evidence="1">HR10_N</strain>
    </source>
</reference>
<dbReference type="EMBL" id="JAWJWE010000005">
    <property type="protein sequence ID" value="KAK6634428.1"/>
    <property type="molecule type" value="Genomic_DNA"/>
</dbReference>
<dbReference type="AlphaFoldDB" id="A0AAN8PJU6"/>
<sequence length="75" mass="8104">MDPLAVSTIFGLHSRRHFVSTTGPSSGGRFCPASESTYFIPPVCLHFPLLRGTPPPPPFLAATPLRLGFINKINV</sequence>
<organism evidence="1 2">
    <name type="scientific">Polyplax serrata</name>
    <name type="common">Common mouse louse</name>
    <dbReference type="NCBI Taxonomy" id="468196"/>
    <lineage>
        <taxon>Eukaryota</taxon>
        <taxon>Metazoa</taxon>
        <taxon>Ecdysozoa</taxon>
        <taxon>Arthropoda</taxon>
        <taxon>Hexapoda</taxon>
        <taxon>Insecta</taxon>
        <taxon>Pterygota</taxon>
        <taxon>Neoptera</taxon>
        <taxon>Paraneoptera</taxon>
        <taxon>Psocodea</taxon>
        <taxon>Troctomorpha</taxon>
        <taxon>Phthiraptera</taxon>
        <taxon>Anoplura</taxon>
        <taxon>Polyplacidae</taxon>
        <taxon>Polyplax</taxon>
    </lineage>
</organism>
<dbReference type="Proteomes" id="UP001372834">
    <property type="component" value="Unassembled WGS sequence"/>
</dbReference>
<comment type="caution">
    <text evidence="1">The sequence shown here is derived from an EMBL/GenBank/DDBJ whole genome shotgun (WGS) entry which is preliminary data.</text>
</comment>
<gene>
    <name evidence="1" type="ORF">RUM43_011829</name>
</gene>
<accession>A0AAN8PJU6</accession>
<protein>
    <submittedName>
        <fullName evidence="1">Uncharacterized protein</fullName>
    </submittedName>
</protein>
<name>A0AAN8PJU6_POLSC</name>
<evidence type="ECO:0000313" key="2">
    <source>
        <dbReference type="Proteomes" id="UP001372834"/>
    </source>
</evidence>
<proteinExistence type="predicted"/>